<keyword evidence="2" id="KW-1185">Reference proteome</keyword>
<accession>A0A7U2EQN8</accession>
<dbReference type="OrthoDB" id="10590385at2759"/>
<dbReference type="EMBL" id="CP069023">
    <property type="protein sequence ID" value="QRC91271.1"/>
    <property type="molecule type" value="Genomic_DNA"/>
</dbReference>
<name>A0A7U2EQN8_PHANO</name>
<organism evidence="1 2">
    <name type="scientific">Phaeosphaeria nodorum (strain SN15 / ATCC MYA-4574 / FGSC 10173)</name>
    <name type="common">Glume blotch fungus</name>
    <name type="synonym">Parastagonospora nodorum</name>
    <dbReference type="NCBI Taxonomy" id="321614"/>
    <lineage>
        <taxon>Eukaryota</taxon>
        <taxon>Fungi</taxon>
        <taxon>Dikarya</taxon>
        <taxon>Ascomycota</taxon>
        <taxon>Pezizomycotina</taxon>
        <taxon>Dothideomycetes</taxon>
        <taxon>Pleosporomycetidae</taxon>
        <taxon>Pleosporales</taxon>
        <taxon>Pleosporineae</taxon>
        <taxon>Phaeosphaeriaceae</taxon>
        <taxon>Parastagonospora</taxon>
    </lineage>
</organism>
<evidence type="ECO:0000313" key="1">
    <source>
        <dbReference type="EMBL" id="QRC91271.1"/>
    </source>
</evidence>
<sequence length="100" mass="11385">MFRHALAYAQARSHPFLSPPAQRHSPLGPCHALPSILAYIVKIHPCPHCRQLCFITAHLHQRYIPVQHHDTLHSIHAQHTNLTLLSCLPDFILQQYNGCS</sequence>
<dbReference type="Proteomes" id="UP000663193">
    <property type="component" value="Chromosome 1"/>
</dbReference>
<dbReference type="AlphaFoldDB" id="A0A7U2EQN8"/>
<gene>
    <name evidence="1" type="ORF">JI435_401160</name>
</gene>
<dbReference type="VEuPathDB" id="FungiDB:JI435_401160"/>
<reference evidence="2" key="1">
    <citation type="journal article" date="2021" name="BMC Genomics">
        <title>Chromosome-level genome assembly and manually-curated proteome of model necrotroph Parastagonospora nodorum Sn15 reveals a genome-wide trove of candidate effector homologs, and redundancy of virulence-related functions within an accessory chromosome.</title>
        <authorList>
            <person name="Bertazzoni S."/>
            <person name="Jones D.A.B."/>
            <person name="Phan H.T."/>
            <person name="Tan K.-C."/>
            <person name="Hane J.K."/>
        </authorList>
    </citation>
    <scope>NUCLEOTIDE SEQUENCE [LARGE SCALE GENOMIC DNA]</scope>
    <source>
        <strain evidence="2">SN15 / ATCC MYA-4574 / FGSC 10173)</strain>
    </source>
</reference>
<evidence type="ECO:0000313" key="2">
    <source>
        <dbReference type="Proteomes" id="UP000663193"/>
    </source>
</evidence>
<proteinExistence type="predicted"/>
<protein>
    <submittedName>
        <fullName evidence="1">Uncharacterized protein</fullName>
    </submittedName>
</protein>